<dbReference type="InterPro" id="IPR012677">
    <property type="entry name" value="Nucleotide-bd_a/b_plait_sf"/>
</dbReference>
<feature type="domain" description="RRM" evidence="2">
    <location>
        <begin position="74"/>
        <end position="146"/>
    </location>
</feature>
<dbReference type="InterPro" id="IPR013083">
    <property type="entry name" value="Znf_RING/FYVE/PHD"/>
</dbReference>
<dbReference type="SUPFAM" id="SSF57850">
    <property type="entry name" value="RING/U-box"/>
    <property type="match status" value="1"/>
</dbReference>
<dbReference type="Pfam" id="PF14570">
    <property type="entry name" value="zf-RING_4"/>
    <property type="match status" value="1"/>
</dbReference>
<dbReference type="GO" id="GO:0004842">
    <property type="term" value="F:ubiquitin-protein transferase activity"/>
    <property type="evidence" value="ECO:0007669"/>
    <property type="project" value="InterPro"/>
</dbReference>
<evidence type="ECO:0000313" key="3">
    <source>
        <dbReference type="EMBL" id="JAP91341.1"/>
    </source>
</evidence>
<dbReference type="InterPro" id="IPR000504">
    <property type="entry name" value="RRM_dom"/>
</dbReference>
<dbReference type="Pfam" id="PF00076">
    <property type="entry name" value="RRM_1"/>
    <property type="match status" value="1"/>
</dbReference>
<dbReference type="InterPro" id="IPR039780">
    <property type="entry name" value="Mot2"/>
</dbReference>
<name>A0A146K705_9EUKA</name>
<dbReference type="GO" id="GO:0016567">
    <property type="term" value="P:protein ubiquitination"/>
    <property type="evidence" value="ECO:0007669"/>
    <property type="project" value="TreeGrafter"/>
</dbReference>
<proteinExistence type="predicted"/>
<dbReference type="InterPro" id="IPR035979">
    <property type="entry name" value="RBD_domain_sf"/>
</dbReference>
<dbReference type="GO" id="GO:0003723">
    <property type="term" value="F:RNA binding"/>
    <property type="evidence" value="ECO:0007669"/>
    <property type="project" value="UniProtKB-UniRule"/>
</dbReference>
<accession>A0A146K705</accession>
<dbReference type="Gene3D" id="3.30.70.330">
    <property type="match status" value="1"/>
</dbReference>
<protein>
    <submittedName>
        <fullName evidence="3">Transcriptional repressor NOT4Hp, putative</fullName>
    </submittedName>
</protein>
<dbReference type="PANTHER" id="PTHR12603:SF0">
    <property type="entry name" value="CCR4-NOT TRANSCRIPTION COMPLEX SUBUNIT 4"/>
    <property type="match status" value="1"/>
</dbReference>
<organism evidence="3">
    <name type="scientific">Trepomonas sp. PC1</name>
    <dbReference type="NCBI Taxonomy" id="1076344"/>
    <lineage>
        <taxon>Eukaryota</taxon>
        <taxon>Metamonada</taxon>
        <taxon>Diplomonadida</taxon>
        <taxon>Hexamitidae</taxon>
        <taxon>Hexamitinae</taxon>
        <taxon>Trepomonas</taxon>
    </lineage>
</organism>
<dbReference type="SMART" id="SM00360">
    <property type="entry name" value="RRM"/>
    <property type="match status" value="1"/>
</dbReference>
<sequence>NVWVQICCEEMNTQELNFFPCPCDYQVCALCLSQLQKCPHCKQEYNKKNYRTIANKFDSCPYGQRKLLRIVDHSTIMVRNVPEKYLNDTLQQKQYLGQYGEILSYVITNKVIYVKFKSEKSATDAIHAINETYFAGNLISAQFGYQKFCNFFLAGKQCNNKNCSLMHHYDRKMEMFDIEKEATQFHKAIQIGSNRNKINFQQNKSQHERFPLTLQKQNVIKEIEQKVDNKKMLLMALDQLLQTVQAGK</sequence>
<reference evidence="3" key="1">
    <citation type="submission" date="2015-07" db="EMBL/GenBank/DDBJ databases">
        <title>Adaptation to a free-living lifestyle via gene acquisitions in the diplomonad Trepomonas sp. PC1.</title>
        <authorList>
            <person name="Xu F."/>
            <person name="Jerlstrom-Hultqvist J."/>
            <person name="Kolisko M."/>
            <person name="Simpson A.G.B."/>
            <person name="Roger A.J."/>
            <person name="Svard S.G."/>
            <person name="Andersson J.O."/>
        </authorList>
    </citation>
    <scope>NUCLEOTIDE SEQUENCE</scope>
    <source>
        <strain evidence="3">PC1</strain>
    </source>
</reference>
<dbReference type="PANTHER" id="PTHR12603">
    <property type="entry name" value="CCR4-NOT TRANSCRIPTION COMPLEX RELATED"/>
    <property type="match status" value="1"/>
</dbReference>
<dbReference type="PROSITE" id="PS50102">
    <property type="entry name" value="RRM"/>
    <property type="match status" value="1"/>
</dbReference>
<dbReference type="EMBL" id="GDID01005265">
    <property type="protein sequence ID" value="JAP91341.1"/>
    <property type="molecule type" value="Transcribed_RNA"/>
</dbReference>
<dbReference type="SUPFAM" id="SSF54928">
    <property type="entry name" value="RNA-binding domain, RBD"/>
    <property type="match status" value="1"/>
</dbReference>
<evidence type="ECO:0000256" key="1">
    <source>
        <dbReference type="PROSITE-ProRule" id="PRU00176"/>
    </source>
</evidence>
<gene>
    <name evidence="3" type="ORF">TPC1_17075</name>
</gene>
<keyword evidence="1" id="KW-0694">RNA-binding</keyword>
<dbReference type="GO" id="GO:0030014">
    <property type="term" value="C:CCR4-NOT complex"/>
    <property type="evidence" value="ECO:0007669"/>
    <property type="project" value="InterPro"/>
</dbReference>
<dbReference type="AlphaFoldDB" id="A0A146K705"/>
<feature type="non-terminal residue" evidence="3">
    <location>
        <position position="1"/>
    </location>
</feature>
<dbReference type="Gene3D" id="3.30.40.10">
    <property type="entry name" value="Zinc/RING finger domain, C3HC4 (zinc finger)"/>
    <property type="match status" value="1"/>
</dbReference>
<evidence type="ECO:0000259" key="2">
    <source>
        <dbReference type="PROSITE" id="PS50102"/>
    </source>
</evidence>